<dbReference type="EMBL" id="OC915812">
    <property type="protein sequence ID" value="CAD7642033.1"/>
    <property type="molecule type" value="Genomic_DNA"/>
</dbReference>
<evidence type="ECO:0000313" key="2">
    <source>
        <dbReference type="Proteomes" id="UP000728032"/>
    </source>
</evidence>
<name>A0A7R9LHV3_9ACAR</name>
<dbReference type="Proteomes" id="UP000728032">
    <property type="component" value="Unassembled WGS sequence"/>
</dbReference>
<keyword evidence="2" id="KW-1185">Reference proteome</keyword>
<protein>
    <submittedName>
        <fullName evidence="1">Uncharacterized protein</fullName>
    </submittedName>
</protein>
<evidence type="ECO:0000313" key="1">
    <source>
        <dbReference type="EMBL" id="CAD7642033.1"/>
    </source>
</evidence>
<proteinExistence type="predicted"/>
<reference evidence="1" key="1">
    <citation type="submission" date="2020-11" db="EMBL/GenBank/DDBJ databases">
        <authorList>
            <person name="Tran Van P."/>
        </authorList>
    </citation>
    <scope>NUCLEOTIDE SEQUENCE</scope>
</reference>
<organism evidence="1">
    <name type="scientific">Oppiella nova</name>
    <dbReference type="NCBI Taxonomy" id="334625"/>
    <lineage>
        <taxon>Eukaryota</taxon>
        <taxon>Metazoa</taxon>
        <taxon>Ecdysozoa</taxon>
        <taxon>Arthropoda</taxon>
        <taxon>Chelicerata</taxon>
        <taxon>Arachnida</taxon>
        <taxon>Acari</taxon>
        <taxon>Acariformes</taxon>
        <taxon>Sarcoptiformes</taxon>
        <taxon>Oribatida</taxon>
        <taxon>Brachypylina</taxon>
        <taxon>Oppioidea</taxon>
        <taxon>Oppiidae</taxon>
        <taxon>Oppiella</taxon>
    </lineage>
</organism>
<gene>
    <name evidence="1" type="ORF">ONB1V03_LOCUS3380</name>
</gene>
<dbReference type="AlphaFoldDB" id="A0A7R9LHV3"/>
<accession>A0A7R9LHV3</accession>
<dbReference type="EMBL" id="CAJPVJ010000987">
    <property type="protein sequence ID" value="CAG2163816.1"/>
    <property type="molecule type" value="Genomic_DNA"/>
</dbReference>
<sequence>MGSEFLGKRADGFYKVKKMGSEFLGRRRRNVEISSDIYGSQKPKRMSEYLWSGVPDKRLSEFLGGPGKRRIGGAVTPSYYLAKKLSEYLNSSFKRPVRFSNAFLDFYNPRGSEFLGGPGKK</sequence>
<dbReference type="OrthoDB" id="6407280at2759"/>